<protein>
    <submittedName>
        <fullName evidence="2">Uncharacterized protein</fullName>
    </submittedName>
</protein>
<reference evidence="2 3" key="1">
    <citation type="submission" date="2020-02" db="EMBL/GenBank/DDBJ databases">
        <title>Bacillus aquiflavi sp. nov., isolated from yellow water of strong flavor Chinese baijiu in Yibin region of China.</title>
        <authorList>
            <person name="Xie J."/>
        </authorList>
    </citation>
    <scope>NUCLEOTIDE SEQUENCE [LARGE SCALE GENOMIC DNA]</scope>
    <source>
        <strain evidence="2 3">3H-10</strain>
    </source>
</reference>
<reference evidence="1 4" key="2">
    <citation type="submission" date="2020-07" db="EMBL/GenBank/DDBJ databases">
        <authorList>
            <person name="Feng H."/>
        </authorList>
    </citation>
    <scope>NUCLEOTIDE SEQUENCE [LARGE SCALE GENOMIC DNA]</scope>
    <source>
        <strain evidence="1">S-12</strain>
        <strain evidence="4">s-12</strain>
    </source>
</reference>
<keyword evidence="3" id="KW-1185">Reference proteome</keyword>
<organism evidence="2 3">
    <name type="scientific">Bacillus aquiflavi</name>
    <dbReference type="NCBI Taxonomy" id="2672567"/>
    <lineage>
        <taxon>Bacteria</taxon>
        <taxon>Bacillati</taxon>
        <taxon>Bacillota</taxon>
        <taxon>Bacilli</taxon>
        <taxon>Bacillales</taxon>
        <taxon>Bacillaceae</taxon>
        <taxon>Bacillus</taxon>
    </lineage>
</organism>
<dbReference type="AlphaFoldDB" id="A0A6B3VWV5"/>
<accession>A0A6B3VWV5</accession>
<dbReference type="Proteomes" id="UP000472971">
    <property type="component" value="Unassembled WGS sequence"/>
</dbReference>
<evidence type="ECO:0000313" key="1">
    <source>
        <dbReference type="EMBL" id="MBA4537483.1"/>
    </source>
</evidence>
<dbReference type="EMBL" id="JAAIWN010000020">
    <property type="protein sequence ID" value="NEY81738.1"/>
    <property type="molecule type" value="Genomic_DNA"/>
</dbReference>
<sequence>MMRKKDVLKVDAYLTDLFTSSPQKSVEKVSRNTNGITQKQALTTVFRQMTAAGLCERILRDYEVIVNHFARITNLTGSIIKIAYQLKESYQIWFIQAKKIGKTEINRVKEELKGLYEWIEESGIPEVKHL</sequence>
<dbReference type="Proteomes" id="UP000570010">
    <property type="component" value="Unassembled WGS sequence"/>
</dbReference>
<evidence type="ECO:0000313" key="4">
    <source>
        <dbReference type="Proteomes" id="UP000570010"/>
    </source>
</evidence>
<name>A0A6B3VWV5_9BACI</name>
<proteinExistence type="predicted"/>
<dbReference type="EMBL" id="JACEIO010000022">
    <property type="protein sequence ID" value="MBA4537483.1"/>
    <property type="molecule type" value="Genomic_DNA"/>
</dbReference>
<gene>
    <name evidence="2" type="ORF">G4D64_09540</name>
    <name evidence="1" type="ORF">H1Z61_10150</name>
</gene>
<dbReference type="RefSeq" id="WP_163242132.1">
    <property type="nucleotide sequence ID" value="NZ_CP082780.1"/>
</dbReference>
<comment type="caution">
    <text evidence="2">The sequence shown here is derived from an EMBL/GenBank/DDBJ whole genome shotgun (WGS) entry which is preliminary data.</text>
</comment>
<evidence type="ECO:0000313" key="3">
    <source>
        <dbReference type="Proteomes" id="UP000472971"/>
    </source>
</evidence>
<evidence type="ECO:0000313" key="2">
    <source>
        <dbReference type="EMBL" id="NEY81738.1"/>
    </source>
</evidence>